<dbReference type="GO" id="GO:0005829">
    <property type="term" value="C:cytosol"/>
    <property type="evidence" value="ECO:0007669"/>
    <property type="project" value="TreeGrafter"/>
</dbReference>
<protein>
    <submittedName>
        <fullName evidence="4">Protein KES1</fullName>
    </submittedName>
</protein>
<dbReference type="PROSITE" id="PS01013">
    <property type="entry name" value="OSBP"/>
    <property type="match status" value="1"/>
</dbReference>
<dbReference type="InterPro" id="IPR037239">
    <property type="entry name" value="OSBP_sf"/>
</dbReference>
<evidence type="ECO:0000256" key="3">
    <source>
        <dbReference type="SAM" id="MobiDB-lite"/>
    </source>
</evidence>
<proteinExistence type="inferred from homology"/>
<feature type="region of interest" description="Disordered" evidence="3">
    <location>
        <begin position="318"/>
        <end position="338"/>
    </location>
</feature>
<evidence type="ECO:0000313" key="5">
    <source>
        <dbReference type="Proteomes" id="UP000383932"/>
    </source>
</evidence>
<dbReference type="InterPro" id="IPR000648">
    <property type="entry name" value="Oxysterol-bd"/>
</dbReference>
<evidence type="ECO:0000256" key="2">
    <source>
        <dbReference type="RuleBase" id="RU003844"/>
    </source>
</evidence>
<reference evidence="4 5" key="1">
    <citation type="journal article" date="2019" name="Fungal Biol. Biotechnol.">
        <title>Draft genome sequence of fastidious pathogen Ceratobasidium theobromae, which causes vascular-streak dieback in Theobroma cacao.</title>
        <authorList>
            <person name="Ali S.S."/>
            <person name="Asman A."/>
            <person name="Shao J."/>
            <person name="Firmansyah A.P."/>
            <person name="Susilo A.W."/>
            <person name="Rosmana A."/>
            <person name="McMahon P."/>
            <person name="Junaid M."/>
            <person name="Guest D."/>
            <person name="Kheng T.Y."/>
            <person name="Meinhardt L.W."/>
            <person name="Bailey B.A."/>
        </authorList>
    </citation>
    <scope>NUCLEOTIDE SEQUENCE [LARGE SCALE GENOMIC DNA]</scope>
    <source>
        <strain evidence="4 5">CT2</strain>
    </source>
</reference>
<sequence length="380" mass="42282">MSNADTADVVPQAQKGTWVSFLKSLGAFSGDLSSLTAPPFILSPVSLTEFPAYWSERPELFSAIADGKTEEDRAKAVLKWFISTLKGQYTSRNETMGSEKKPLNPVLGELFYGFWPDRNGRGKQTIVVEQVSHHPPITGYYLANESKGLSLQGHSAQKTSFSGGAIIVRQVGHATLSLKLSSGTTEKYLITLPRLRIDGLWYGSPYIELTETSYIASSTGYLATIQYEGKGYFSGKPHTYKATLIASDESTVDSYEGQWDTVSYAKSNKNVAFTDVRGPKEVVNVGPLEEMNEWETRKLWNVVANGIREGDFEVASKDKSRIENEQRQRRKDETAAGTPWQLKHFVHVDSDPDYENLGKLFKANPPTEDAYVFKHNGPEL</sequence>
<keyword evidence="5" id="KW-1185">Reference proteome</keyword>
<dbReference type="Gene3D" id="2.40.160.120">
    <property type="match status" value="1"/>
</dbReference>
<dbReference type="InterPro" id="IPR018494">
    <property type="entry name" value="Oxysterol-bd_CS"/>
</dbReference>
<dbReference type="SUPFAM" id="SSF144000">
    <property type="entry name" value="Oxysterol-binding protein-like"/>
    <property type="match status" value="1"/>
</dbReference>
<feature type="compositionally biased region" description="Basic and acidic residues" evidence="3">
    <location>
        <begin position="318"/>
        <end position="334"/>
    </location>
</feature>
<dbReference type="Proteomes" id="UP000383932">
    <property type="component" value="Unassembled WGS sequence"/>
</dbReference>
<dbReference type="Gene3D" id="6.10.250.1430">
    <property type="match status" value="1"/>
</dbReference>
<dbReference type="OrthoDB" id="14833at2759"/>
<comment type="similarity">
    <text evidence="1 2">Belongs to the OSBP family.</text>
</comment>
<dbReference type="GO" id="GO:0016020">
    <property type="term" value="C:membrane"/>
    <property type="evidence" value="ECO:0007669"/>
    <property type="project" value="TreeGrafter"/>
</dbReference>
<comment type="caution">
    <text evidence="4">The sequence shown here is derived from an EMBL/GenBank/DDBJ whole genome shotgun (WGS) entry which is preliminary data.</text>
</comment>
<dbReference type="Pfam" id="PF01237">
    <property type="entry name" value="Oxysterol_BP"/>
    <property type="match status" value="1"/>
</dbReference>
<dbReference type="Gene3D" id="1.10.287.2720">
    <property type="match status" value="1"/>
</dbReference>
<dbReference type="PANTHER" id="PTHR10972">
    <property type="entry name" value="OXYSTEROL-BINDING PROTEIN-RELATED"/>
    <property type="match status" value="1"/>
</dbReference>
<dbReference type="EMBL" id="SSOP01000031">
    <property type="protein sequence ID" value="KAB5593755.1"/>
    <property type="molecule type" value="Genomic_DNA"/>
</dbReference>
<accession>A0A5N5QPQ0</accession>
<dbReference type="Gene3D" id="3.30.70.3490">
    <property type="match status" value="1"/>
</dbReference>
<gene>
    <name evidence="4" type="ORF">CTheo_2835</name>
</gene>
<dbReference type="GO" id="GO:0008142">
    <property type="term" value="F:oxysterol binding"/>
    <property type="evidence" value="ECO:0007669"/>
    <property type="project" value="TreeGrafter"/>
</dbReference>
<evidence type="ECO:0000313" key="4">
    <source>
        <dbReference type="EMBL" id="KAB5593755.1"/>
    </source>
</evidence>
<name>A0A5N5QPQ0_9AGAM</name>
<organism evidence="4 5">
    <name type="scientific">Ceratobasidium theobromae</name>
    <dbReference type="NCBI Taxonomy" id="1582974"/>
    <lineage>
        <taxon>Eukaryota</taxon>
        <taxon>Fungi</taxon>
        <taxon>Dikarya</taxon>
        <taxon>Basidiomycota</taxon>
        <taxon>Agaricomycotina</taxon>
        <taxon>Agaricomycetes</taxon>
        <taxon>Cantharellales</taxon>
        <taxon>Ceratobasidiaceae</taxon>
        <taxon>Ceratobasidium</taxon>
    </lineage>
</organism>
<dbReference type="PANTHER" id="PTHR10972:SF184">
    <property type="entry name" value="OXYSTEROL-BINDING PROTEIN HOMOLOG 4-RELATED"/>
    <property type="match status" value="1"/>
</dbReference>
<dbReference type="AlphaFoldDB" id="A0A5N5QPQ0"/>
<evidence type="ECO:0000256" key="1">
    <source>
        <dbReference type="ARBA" id="ARBA00008842"/>
    </source>
</evidence>